<feature type="domain" description="Calcineurin-like phosphoesterase" evidence="2">
    <location>
        <begin position="156"/>
        <end position="310"/>
    </location>
</feature>
<keyword evidence="1" id="KW-0812">Transmembrane</keyword>
<keyword evidence="1" id="KW-1133">Transmembrane helix</keyword>
<proteinExistence type="predicted"/>
<evidence type="ECO:0000256" key="1">
    <source>
        <dbReference type="SAM" id="Phobius"/>
    </source>
</evidence>
<dbReference type="Proteomes" id="UP000263486">
    <property type="component" value="Unassembled WGS sequence"/>
</dbReference>
<keyword evidence="4" id="KW-1185">Reference proteome</keyword>
<protein>
    <submittedName>
        <fullName evidence="3">Metallophosphoesterase</fullName>
    </submittedName>
</protein>
<keyword evidence="1" id="KW-0472">Membrane</keyword>
<dbReference type="PANTHER" id="PTHR31302:SF0">
    <property type="entry name" value="TRANSMEMBRANE PROTEIN WITH METALLOPHOSPHOESTERASE DOMAIN"/>
    <property type="match status" value="1"/>
</dbReference>
<dbReference type="InterPro" id="IPR029052">
    <property type="entry name" value="Metallo-depent_PP-like"/>
</dbReference>
<organism evidence="3 4">
    <name type="scientific">Psychrilyobacter piezotolerans</name>
    <dbReference type="NCBI Taxonomy" id="2293438"/>
    <lineage>
        <taxon>Bacteria</taxon>
        <taxon>Fusobacteriati</taxon>
        <taxon>Fusobacteriota</taxon>
        <taxon>Fusobacteriia</taxon>
        <taxon>Fusobacteriales</taxon>
        <taxon>Fusobacteriaceae</taxon>
        <taxon>Psychrilyobacter</taxon>
    </lineage>
</organism>
<dbReference type="SUPFAM" id="SSF56300">
    <property type="entry name" value="Metallo-dependent phosphatases"/>
    <property type="match status" value="1"/>
</dbReference>
<dbReference type="Gene3D" id="3.60.21.10">
    <property type="match status" value="1"/>
</dbReference>
<dbReference type="Pfam" id="PF00149">
    <property type="entry name" value="Metallophos"/>
    <property type="match status" value="1"/>
</dbReference>
<name>A0ABX9KKS4_9FUSO</name>
<feature type="transmembrane region" description="Helical" evidence="1">
    <location>
        <begin position="22"/>
        <end position="42"/>
    </location>
</feature>
<feature type="transmembrane region" description="Helical" evidence="1">
    <location>
        <begin position="118"/>
        <end position="137"/>
    </location>
</feature>
<dbReference type="InterPro" id="IPR051158">
    <property type="entry name" value="Metallophosphoesterase_sf"/>
</dbReference>
<gene>
    <name evidence="3" type="ORF">DYH56_00435</name>
</gene>
<reference evidence="3 4" key="1">
    <citation type="submission" date="2018-08" db="EMBL/GenBank/DDBJ databases">
        <title>Draft genome sequence of Psychrilyobacter sp. strain SD5 isolated from Black Sea water.</title>
        <authorList>
            <person name="Yadav S."/>
            <person name="Villanueva L."/>
            <person name="Damste J.S.S."/>
        </authorList>
    </citation>
    <scope>NUCLEOTIDE SEQUENCE [LARGE SCALE GENOMIC DNA]</scope>
    <source>
        <strain evidence="3 4">SD5</strain>
    </source>
</reference>
<dbReference type="InterPro" id="IPR004843">
    <property type="entry name" value="Calcineurin-like_PHP"/>
</dbReference>
<feature type="transmembrane region" description="Helical" evidence="1">
    <location>
        <begin position="84"/>
        <end position="106"/>
    </location>
</feature>
<comment type="caution">
    <text evidence="3">The sequence shown here is derived from an EMBL/GenBank/DDBJ whole genome shotgun (WGS) entry which is preliminary data.</text>
</comment>
<evidence type="ECO:0000313" key="3">
    <source>
        <dbReference type="EMBL" id="REI43154.1"/>
    </source>
</evidence>
<sequence>MDGIIEGMKKIKTKGGLYMHRFIFWLILILALNFFIHLYVFFKVSIFWSGRRNVILYILSFFTSLLIIPATILLEWNNNFISQLFYSFSWLLMGVFFVTCISLLIFQIIGGVCSIHRTYLTAASLILSLIIVIYSFINAGKVDVKTVDIDNFGKKLKIVQVTDLHLDPLTSSKRLPEIVERINSLKPDIVAITGDIVSHNTLINPITFAPLKNIEAKTYFISGNHEHYIDKDKVLKLIENTGVKVLIDEVDFYKGVQVIGIDYKRDKNKVDDVLSELKLDKKTPALLLLHVPMDVRDERVKLILSGHTHYGQIVPFNFIVRTAFKYMKGLYPLENGYIYVSPGTGTWGPHMRLGSKNEITLFFVE</sequence>
<evidence type="ECO:0000259" key="2">
    <source>
        <dbReference type="Pfam" id="PF00149"/>
    </source>
</evidence>
<dbReference type="EMBL" id="QUAJ01000001">
    <property type="protein sequence ID" value="REI43154.1"/>
    <property type="molecule type" value="Genomic_DNA"/>
</dbReference>
<feature type="transmembrane region" description="Helical" evidence="1">
    <location>
        <begin position="54"/>
        <end position="72"/>
    </location>
</feature>
<evidence type="ECO:0000313" key="4">
    <source>
        <dbReference type="Proteomes" id="UP000263486"/>
    </source>
</evidence>
<dbReference type="PANTHER" id="PTHR31302">
    <property type="entry name" value="TRANSMEMBRANE PROTEIN WITH METALLOPHOSPHOESTERASE DOMAIN-RELATED"/>
    <property type="match status" value="1"/>
</dbReference>
<accession>A0ABX9KKS4</accession>
<dbReference type="CDD" id="cd07385">
    <property type="entry name" value="MPP_YkuE_C"/>
    <property type="match status" value="1"/>
</dbReference>